<proteinExistence type="predicted"/>
<gene>
    <name evidence="2" type="ORF">VJ786_12960</name>
</gene>
<dbReference type="EMBL" id="JAYLLN010000035">
    <property type="protein sequence ID" value="MEI5985810.1"/>
    <property type="molecule type" value="Genomic_DNA"/>
</dbReference>
<dbReference type="PANTHER" id="PTHR12110:SF41">
    <property type="entry name" value="INOSOSE DEHYDRATASE"/>
    <property type="match status" value="1"/>
</dbReference>
<protein>
    <submittedName>
        <fullName evidence="2">TIM barrel protein</fullName>
    </submittedName>
</protein>
<evidence type="ECO:0000313" key="2">
    <source>
        <dbReference type="EMBL" id="MEI5985810.1"/>
    </source>
</evidence>
<dbReference type="Gene3D" id="3.20.20.150">
    <property type="entry name" value="Divalent-metal-dependent TIM barrel enzymes"/>
    <property type="match status" value="1"/>
</dbReference>
<evidence type="ECO:0000259" key="1">
    <source>
        <dbReference type="Pfam" id="PF01261"/>
    </source>
</evidence>
<dbReference type="InterPro" id="IPR050312">
    <property type="entry name" value="IolE/XylAMocC-like"/>
</dbReference>
<dbReference type="SUPFAM" id="SSF51658">
    <property type="entry name" value="Xylose isomerase-like"/>
    <property type="match status" value="1"/>
</dbReference>
<dbReference type="InterPro" id="IPR036237">
    <property type="entry name" value="Xyl_isomerase-like_sf"/>
</dbReference>
<dbReference type="PANTHER" id="PTHR12110">
    <property type="entry name" value="HYDROXYPYRUVATE ISOMERASE"/>
    <property type="match status" value="1"/>
</dbReference>
<organism evidence="2 3">
    <name type="scientific">Sphingobacterium tenebrionis</name>
    <dbReference type="NCBI Taxonomy" id="3111775"/>
    <lineage>
        <taxon>Bacteria</taxon>
        <taxon>Pseudomonadati</taxon>
        <taxon>Bacteroidota</taxon>
        <taxon>Sphingobacteriia</taxon>
        <taxon>Sphingobacteriales</taxon>
        <taxon>Sphingobacteriaceae</taxon>
        <taxon>Sphingobacterium</taxon>
    </lineage>
</organism>
<reference evidence="2 3" key="1">
    <citation type="submission" date="2024-01" db="EMBL/GenBank/DDBJ databases">
        <title>Sphingobacterium tenebrionis sp. nov., a novel endophyte isolated from tenebrio molitor intestines.</title>
        <authorList>
            <person name="Zhang C."/>
        </authorList>
    </citation>
    <scope>NUCLEOTIDE SEQUENCE [LARGE SCALE GENOMIC DNA]</scope>
    <source>
        <strain evidence="2 3">PU5-4</strain>
    </source>
</reference>
<dbReference type="Proteomes" id="UP001363035">
    <property type="component" value="Unassembled WGS sequence"/>
</dbReference>
<feature type="domain" description="Xylose isomerase-like TIM barrel" evidence="1">
    <location>
        <begin position="11"/>
        <end position="147"/>
    </location>
</feature>
<evidence type="ECO:0000313" key="3">
    <source>
        <dbReference type="Proteomes" id="UP001363035"/>
    </source>
</evidence>
<dbReference type="Pfam" id="PF01261">
    <property type="entry name" value="AP_endonuc_2"/>
    <property type="match status" value="1"/>
</dbReference>
<accession>A0ABU8I7V8</accession>
<sequence length="156" mass="17613">MILNSEPGEKQLDFLSKLCDKYDIKLAIHNHPEPSHYWNPDVILKAIEGKSARIGAAADVGHWMRSGLDPIASLKKLEGKIFHLHFKDLNEFGSKKAHDVHWGTGKLGMEAVQAELKRQGFKGMISAEYEYNWKNNMNDVKVSAENFRKAVGLLGR</sequence>
<comment type="caution">
    <text evidence="2">The sequence shown here is derived from an EMBL/GenBank/DDBJ whole genome shotgun (WGS) entry which is preliminary data.</text>
</comment>
<keyword evidence="3" id="KW-1185">Reference proteome</keyword>
<name>A0ABU8I7V8_9SPHI</name>
<dbReference type="InterPro" id="IPR013022">
    <property type="entry name" value="Xyl_isomerase-like_TIM-brl"/>
</dbReference>
<dbReference type="RefSeq" id="WP_336557837.1">
    <property type="nucleotide sequence ID" value="NZ_JAYLLN010000035.1"/>
</dbReference>